<dbReference type="Pfam" id="PF09369">
    <property type="entry name" value="MZB"/>
    <property type="match status" value="1"/>
</dbReference>
<dbReference type="EMBL" id="SRRZ01000023">
    <property type="protein sequence ID" value="NQE34004.1"/>
    <property type="molecule type" value="Genomic_DNA"/>
</dbReference>
<dbReference type="InterPro" id="IPR014001">
    <property type="entry name" value="Helicase_ATP-bd"/>
</dbReference>
<dbReference type="PANTHER" id="PTHR47957">
    <property type="entry name" value="ATP-DEPENDENT HELICASE HRQ1"/>
    <property type="match status" value="1"/>
</dbReference>
<dbReference type="Pfam" id="PF00270">
    <property type="entry name" value="DEAD"/>
    <property type="match status" value="1"/>
</dbReference>
<feature type="domain" description="Helicase ATP-binding" evidence="3">
    <location>
        <begin position="89"/>
        <end position="276"/>
    </location>
</feature>
<dbReference type="InterPro" id="IPR027417">
    <property type="entry name" value="P-loop_NTPase"/>
</dbReference>
<dbReference type="InterPro" id="IPR011545">
    <property type="entry name" value="DEAD/DEAH_box_helicase_dom"/>
</dbReference>
<keyword evidence="6" id="KW-1185">Reference proteome</keyword>
<evidence type="ECO:0000256" key="1">
    <source>
        <dbReference type="ARBA" id="ARBA00022741"/>
    </source>
</evidence>
<dbReference type="RefSeq" id="WP_172186643.1">
    <property type="nucleotide sequence ID" value="NZ_CAWPPK010000146.1"/>
</dbReference>
<evidence type="ECO:0000256" key="2">
    <source>
        <dbReference type="ARBA" id="ARBA00022840"/>
    </source>
</evidence>
<gene>
    <name evidence="5" type="primary">cshA</name>
    <name evidence="5" type="ORF">E5S67_01727</name>
</gene>
<dbReference type="SUPFAM" id="SSF52540">
    <property type="entry name" value="P-loop containing nucleoside triphosphate hydrolases"/>
    <property type="match status" value="1"/>
</dbReference>
<organism evidence="5 6">
    <name type="scientific">Microcoleus asticus IPMA8</name>
    <dbReference type="NCBI Taxonomy" id="2563858"/>
    <lineage>
        <taxon>Bacteria</taxon>
        <taxon>Bacillati</taxon>
        <taxon>Cyanobacteriota</taxon>
        <taxon>Cyanophyceae</taxon>
        <taxon>Oscillatoriophycideae</taxon>
        <taxon>Oscillatoriales</taxon>
        <taxon>Microcoleaceae</taxon>
        <taxon>Microcoleus</taxon>
        <taxon>Microcoleus asticus</taxon>
    </lineage>
</organism>
<dbReference type="InterPro" id="IPR018973">
    <property type="entry name" value="MZB"/>
</dbReference>
<evidence type="ECO:0000313" key="6">
    <source>
        <dbReference type="Proteomes" id="UP000702425"/>
    </source>
</evidence>
<comment type="caution">
    <text evidence="5">The sequence shown here is derived from an EMBL/GenBank/DDBJ whole genome shotgun (WGS) entry which is preliminary data.</text>
</comment>
<keyword evidence="5" id="KW-0347">Helicase</keyword>
<dbReference type="InterPro" id="IPR001650">
    <property type="entry name" value="Helicase_C-like"/>
</dbReference>
<feature type="domain" description="Helicase C-terminal" evidence="4">
    <location>
        <begin position="310"/>
        <end position="473"/>
    </location>
</feature>
<keyword evidence="5" id="KW-0378">Hydrolase</keyword>
<dbReference type="SMART" id="SM00487">
    <property type="entry name" value="DEXDc"/>
    <property type="match status" value="1"/>
</dbReference>
<dbReference type="GO" id="GO:0016787">
    <property type="term" value="F:hydrolase activity"/>
    <property type="evidence" value="ECO:0007669"/>
    <property type="project" value="UniProtKB-KW"/>
</dbReference>
<reference evidence="5 6" key="1">
    <citation type="journal article" date="2020" name="Sci. Rep.">
        <title>A novel cyanobacterial geosmin producer, revising GeoA distribution and dispersion patterns in Bacteria.</title>
        <authorList>
            <person name="Churro C."/>
            <person name="Semedo-Aguiar A.P."/>
            <person name="Silva A.D."/>
            <person name="Pereira-Leal J.B."/>
            <person name="Leite R.B."/>
        </authorList>
    </citation>
    <scope>NUCLEOTIDE SEQUENCE [LARGE SCALE GENOMIC DNA]</scope>
    <source>
        <strain evidence="5 6">IPMA8</strain>
    </source>
</reference>
<dbReference type="Proteomes" id="UP000702425">
    <property type="component" value="Unassembled WGS sequence"/>
</dbReference>
<dbReference type="GO" id="GO:0003724">
    <property type="term" value="F:RNA helicase activity"/>
    <property type="evidence" value="ECO:0007669"/>
    <property type="project" value="UniProtKB-EC"/>
</dbReference>
<accession>A0ABX2CUC2</accession>
<keyword evidence="1" id="KW-0547">Nucleotide-binding</keyword>
<keyword evidence="2" id="KW-0067">ATP-binding</keyword>
<name>A0ABX2CUC2_9CYAN</name>
<evidence type="ECO:0000313" key="5">
    <source>
        <dbReference type="EMBL" id="NQE34004.1"/>
    </source>
</evidence>
<sequence>MPPNYINLLSQLIARHDFHPNNFPEASHLQPTATADLCEFLGEEVIYQTIATATTPKLYKIPQDLPPSIISALHSQGIQQLYSHQIKTLKAVRQGKDVILSTATASGKSLSAYLPILEGILQHQFTALSIYGLKALTADQSQKLADLLQLIPEPARPRLALLTGDTPPKTREQLLAANPSIISATPELIHYALKGVHWSQPWQHFLSRLRYIVLDEAHTFNGVYGANMASLIRRLKLAVDERGGSSQKLQFLILSATVGNPVKLAKLLSGRSRKRNINKPERLVWINSSGAAVPERQLIVTKPTHDANSDVARIIMFLLQQGQSGICFGNGRQAIKNLWATFKQEAVTQTNSGIESQVAIFYGSLTSERRMEIINSLQSGTVKCILSTSALEAGIDLPQLDFAIIRGWPGSLQAFRQRAGRAGRANSGLIVFIPIAQSPLDNYFAERPELLLSAESELVSFNANYPIDIAKHLMCAAVETGIPANKLKHYFGKSAPQIATALIEQGVLHRSRDKLWAKGFPHKDVNFRGGTGSSTIQLVDAETQEEIELLSAEIAYREVFPGAIYRTQNSDGCLVTYTSRSLLNGKAILQNTPETRLFTVAISHTHTSLKQNLSLPQQIPLVIPEVEGNVQTNSTDSNAIPAQAILELVWGEISQLVTGYQLLTRNYELTCLNRKCVNYKEHLPKCTACPVCGKRTRSAELTSVLNEVNFEQPYEIKFATPVLQISFNSPVECYLQQVVTATRQELLQSQQQMEPGYQQLWEYPANLLAIHSFGHQILAALPLTILASPNDVNFLVEKRGANDYAGLFYDLAEGGSGTSEAIFRSLPQLAHAAAELARSCSCSSGCPKCLIQSGCPDGNKALLKQVGLLLCEAFSTPQISK</sequence>
<dbReference type="EC" id="3.6.4.13" evidence="5"/>
<dbReference type="PROSITE" id="PS51192">
    <property type="entry name" value="HELICASE_ATP_BIND_1"/>
    <property type="match status" value="1"/>
</dbReference>
<protein>
    <submittedName>
        <fullName evidence="5">DEAD-box ATP-dependent RNA helicase CshA</fullName>
        <ecNumber evidence="5">3.6.4.13</ecNumber>
    </submittedName>
</protein>
<dbReference type="Pfam" id="PF00271">
    <property type="entry name" value="Helicase_C"/>
    <property type="match status" value="1"/>
</dbReference>
<dbReference type="PANTHER" id="PTHR47957:SF3">
    <property type="entry name" value="ATP-DEPENDENT HELICASE HRQ1"/>
    <property type="match status" value="1"/>
</dbReference>
<dbReference type="PROSITE" id="PS51194">
    <property type="entry name" value="HELICASE_CTER"/>
    <property type="match status" value="1"/>
</dbReference>
<proteinExistence type="predicted"/>
<dbReference type="SMART" id="SM00490">
    <property type="entry name" value="HELICc"/>
    <property type="match status" value="1"/>
</dbReference>
<evidence type="ECO:0000259" key="3">
    <source>
        <dbReference type="PROSITE" id="PS51192"/>
    </source>
</evidence>
<dbReference type="Gene3D" id="3.40.50.300">
    <property type="entry name" value="P-loop containing nucleotide triphosphate hydrolases"/>
    <property type="match status" value="2"/>
</dbReference>
<evidence type="ECO:0000259" key="4">
    <source>
        <dbReference type="PROSITE" id="PS51194"/>
    </source>
</evidence>